<protein>
    <submittedName>
        <fullName evidence="1">MmcQ/YjbR family DNA-binding protein</fullName>
    </submittedName>
</protein>
<reference evidence="1 2" key="1">
    <citation type="submission" date="2024-04" db="EMBL/GenBank/DDBJ databases">
        <title>Polymorphospora sp. isolated from Baiyangdian Lake in Xiong'an New Area.</title>
        <authorList>
            <person name="Zhang X."/>
            <person name="Liu J."/>
        </authorList>
    </citation>
    <scope>NUCLEOTIDE SEQUENCE [LARGE SCALE GENOMIC DNA]</scope>
    <source>
        <strain evidence="1 2">2-325</strain>
    </source>
</reference>
<sequence length="122" mass="12968">MADVSGGGVSADEVLRLAGGLAGVEQHQSRDDVAFRVRGKGFAYLSDDGETLVVKATRDEQAALVLDNPVAYERSHCSGRFGWVLVRLAHVPPDELAELVTEAWLLTAPRKLTAGRPDVAAG</sequence>
<dbReference type="Gene3D" id="3.90.1150.30">
    <property type="match status" value="1"/>
</dbReference>
<dbReference type="RefSeq" id="WP_364213826.1">
    <property type="nucleotide sequence ID" value="NZ_JBCGDC010000254.1"/>
</dbReference>
<dbReference type="SUPFAM" id="SSF142906">
    <property type="entry name" value="YjbR-like"/>
    <property type="match status" value="1"/>
</dbReference>
<accession>A0ABV5D2J6</accession>
<keyword evidence="1" id="KW-0238">DNA-binding</keyword>
<gene>
    <name evidence="1" type="ORF">AAFH96_36180</name>
</gene>
<dbReference type="GO" id="GO:0003677">
    <property type="term" value="F:DNA binding"/>
    <property type="evidence" value="ECO:0007669"/>
    <property type="project" value="UniProtKB-KW"/>
</dbReference>
<dbReference type="InterPro" id="IPR058532">
    <property type="entry name" value="YjbR/MT2646/Rv2570-like"/>
</dbReference>
<name>A0ABV5D2J6_9ACTN</name>
<comment type="caution">
    <text evidence="1">The sequence shown here is derived from an EMBL/GenBank/DDBJ whole genome shotgun (WGS) entry which is preliminary data.</text>
</comment>
<evidence type="ECO:0000313" key="2">
    <source>
        <dbReference type="Proteomes" id="UP001582793"/>
    </source>
</evidence>
<evidence type="ECO:0000313" key="1">
    <source>
        <dbReference type="EMBL" id="MFB6398472.1"/>
    </source>
</evidence>
<proteinExistence type="predicted"/>
<dbReference type="EMBL" id="JBCGDC010000254">
    <property type="protein sequence ID" value="MFB6398472.1"/>
    <property type="molecule type" value="Genomic_DNA"/>
</dbReference>
<organism evidence="1 2">
    <name type="scientific">Polymorphospora lycopeni</name>
    <dbReference type="NCBI Taxonomy" id="3140240"/>
    <lineage>
        <taxon>Bacteria</taxon>
        <taxon>Bacillati</taxon>
        <taxon>Actinomycetota</taxon>
        <taxon>Actinomycetes</taxon>
        <taxon>Micromonosporales</taxon>
        <taxon>Micromonosporaceae</taxon>
        <taxon>Polymorphospora</taxon>
    </lineage>
</organism>
<dbReference type="Proteomes" id="UP001582793">
    <property type="component" value="Unassembled WGS sequence"/>
</dbReference>
<dbReference type="Pfam" id="PF04237">
    <property type="entry name" value="YjbR"/>
    <property type="match status" value="1"/>
</dbReference>
<dbReference type="InterPro" id="IPR038056">
    <property type="entry name" value="YjbR-like_sf"/>
</dbReference>
<keyword evidence="2" id="KW-1185">Reference proteome</keyword>